<organism evidence="3">
    <name type="scientific">Magnusiomyces capitatus</name>
    <dbReference type="NCBI Taxonomy" id="1095183"/>
    <lineage>
        <taxon>Eukaryota</taxon>
        <taxon>Fungi</taxon>
        <taxon>Dikarya</taxon>
        <taxon>Ascomycota</taxon>
        <taxon>Saccharomycotina</taxon>
        <taxon>Dipodascomycetes</taxon>
        <taxon>Dipodascales</taxon>
        <taxon>Dipodascaceae</taxon>
        <taxon>Magnusiomyces</taxon>
    </lineage>
</organism>
<feature type="non-terminal residue" evidence="3">
    <location>
        <position position="1"/>
    </location>
</feature>
<dbReference type="GO" id="GO:0004519">
    <property type="term" value="F:endonuclease activity"/>
    <property type="evidence" value="ECO:0007669"/>
    <property type="project" value="InterPro"/>
</dbReference>
<dbReference type="RefSeq" id="YP_009029715.1">
    <property type="nucleotide sequence ID" value="NC_024095.1"/>
</dbReference>
<gene>
    <name evidence="3" type="primary">orf402</name>
</gene>
<dbReference type="Pfam" id="PF00961">
    <property type="entry name" value="LAGLIDADG_1"/>
    <property type="match status" value="1"/>
</dbReference>
<evidence type="ECO:0000256" key="1">
    <source>
        <dbReference type="SAM" id="Phobius"/>
    </source>
</evidence>
<dbReference type="GO" id="GO:0005739">
    <property type="term" value="C:mitochondrion"/>
    <property type="evidence" value="ECO:0007669"/>
    <property type="project" value="UniProtKB-ARBA"/>
</dbReference>
<dbReference type="AlphaFoldDB" id="A0A023UNM4"/>
<sequence length="402" mass="47824">TNSSKVSLNMVTYLLLLNYMTETLYKIKVHLLIMMLYYLMMLYLQNMSTMFYNIMIYIYNMSLYKQNNIMFCWQVGKIFNTLMDLFKFYLMTNTLNTFNKQSAGNFILVKYIENDKTTMLKDNEMNKSKISTDNENIKISEHLPLYYKNNINDSSKSTLTDDNLFGYYLAGLIEGDGYIGRKEISMAFHIKDIKNAYWLKKRIGYGKVLPYSNTNNAMRLCFYSKDARKRVFELMNGKFVGMYKLNNLIKYGYDKEFNINIKPLTMFNLWDNPWFTGFVDADGSFGIDISKSKTHKLKLNVKIHLRMKQKYQHNLTMMKDCFGGNLNLMNKDKEMKIYQYSTTNFKVFKNMMLYFNKYPPLNNSKYNHYTKVRKVYLLIQNKEHLTKSGMDKIMSIKKNTRD</sequence>
<evidence type="ECO:0000259" key="2">
    <source>
        <dbReference type="Pfam" id="PF00961"/>
    </source>
</evidence>
<keyword evidence="3" id="KW-0496">Mitochondrion</keyword>
<accession>A0A023UNM4</accession>
<dbReference type="Gene3D" id="3.10.28.10">
    <property type="entry name" value="Homing endonucleases"/>
    <property type="match status" value="2"/>
</dbReference>
<feature type="domain" description="Homing endonuclease LAGLIDADG" evidence="2">
    <location>
        <begin position="276"/>
        <end position="376"/>
    </location>
</feature>
<dbReference type="InterPro" id="IPR004860">
    <property type="entry name" value="LAGLIDADG_dom"/>
</dbReference>
<dbReference type="GeneID" id="19351072"/>
<dbReference type="PANTHER" id="PTHR36181">
    <property type="entry name" value="INTRON-ENCODED ENDONUCLEASE AI3-RELATED"/>
    <property type="match status" value="1"/>
</dbReference>
<geneLocation type="mitochondrion" evidence="3"/>
<protein>
    <recommendedName>
        <fullName evidence="2">Homing endonuclease LAGLIDADG domain-containing protein</fullName>
    </recommendedName>
</protein>
<dbReference type="InterPro" id="IPR051289">
    <property type="entry name" value="LAGLIDADG_Endonuclease"/>
</dbReference>
<dbReference type="InterPro" id="IPR027434">
    <property type="entry name" value="Homing_endonucl"/>
</dbReference>
<keyword evidence="1" id="KW-1133">Transmembrane helix</keyword>
<evidence type="ECO:0000313" key="3">
    <source>
        <dbReference type="EMBL" id="AHY04968.1"/>
    </source>
</evidence>
<feature type="transmembrane region" description="Helical" evidence="1">
    <location>
        <begin position="37"/>
        <end position="59"/>
    </location>
</feature>
<reference evidence="3" key="1">
    <citation type="journal article" date="2014" name="Proc. Natl. Acad. Sci. U.S.A.">
        <title>Massive programmed translational jumping in mitochondria.</title>
        <authorList>
            <person name="Lang B.F."/>
            <person name="Jakubkova M."/>
            <person name="Hegedusova E."/>
            <person name="Daoud R."/>
            <person name="Forget L."/>
            <person name="Brejova B."/>
            <person name="Vinar T."/>
            <person name="Kosa P."/>
            <person name="Fricova D."/>
            <person name="Nebohacova M."/>
            <person name="Griac P."/>
            <person name="Tomaska L."/>
            <person name="Burger G."/>
            <person name="Nosek J."/>
        </authorList>
    </citation>
    <scope>NUCLEOTIDE SEQUENCE</scope>
    <source>
        <strain evidence="3">NRRL Y-17686</strain>
    </source>
</reference>
<keyword evidence="1" id="KW-0472">Membrane</keyword>
<dbReference type="SUPFAM" id="SSF55608">
    <property type="entry name" value="Homing endonucleases"/>
    <property type="match status" value="2"/>
</dbReference>
<dbReference type="PANTHER" id="PTHR36181:SF3">
    <property type="entry name" value="INTRON-ENCODED DNA ENDONUCLEASE AI5 BETA"/>
    <property type="match status" value="1"/>
</dbReference>
<name>A0A023UNM4_9ASCO</name>
<dbReference type="EMBL" id="KJ459952">
    <property type="protein sequence ID" value="AHY04968.1"/>
    <property type="molecule type" value="Genomic_DNA"/>
</dbReference>
<proteinExistence type="predicted"/>
<keyword evidence="1" id="KW-0812">Transmembrane</keyword>